<dbReference type="Proteomes" id="UP000253490">
    <property type="component" value="Unassembled WGS sequence"/>
</dbReference>
<reference evidence="3 4" key="1">
    <citation type="submission" date="2018-06" db="EMBL/GenBank/DDBJ databases">
        <title>Genomic Encyclopedia of Type Strains, Phase IV (KMG-IV): sequencing the most valuable type-strain genomes for metagenomic binning, comparative biology and taxonomic classification.</title>
        <authorList>
            <person name="Goeker M."/>
        </authorList>
    </citation>
    <scope>NUCLEOTIDE SEQUENCE [LARGE SCALE GENOMIC DNA]</scope>
    <source>
        <strain evidence="3 4">DSM 22112</strain>
    </source>
</reference>
<feature type="non-terminal residue" evidence="3">
    <location>
        <position position="212"/>
    </location>
</feature>
<feature type="transmembrane region" description="Helical" evidence="1">
    <location>
        <begin position="109"/>
        <end position="128"/>
    </location>
</feature>
<dbReference type="RefSeq" id="WP_207657465.1">
    <property type="nucleotide sequence ID" value="NZ_QNRX01000019.1"/>
</dbReference>
<name>A0A366HYS8_9FIRM</name>
<sequence length="212" mass="23597">MNKRKKKLIFTATVIISGFLLIWFSPLNVQASIFDNIFGDDTEEIVAFLQSHSDWLQNSSFLNIIGHQLAWAFIKLAYVVVSFLESLIPESLSLLSFLDDAGMQGILKAVINDLVVVLMILVLVYLGFKTVVAKNPPNFKSIGVNIFISAFLILGMPTLMNTMQDISLEFYDATQTGMNNEQVSSLAWGLIQDNTVDLLYVSSRGFSILDDS</sequence>
<evidence type="ECO:0000313" key="4">
    <source>
        <dbReference type="Proteomes" id="UP000253490"/>
    </source>
</evidence>
<dbReference type="Pfam" id="PF26635">
    <property type="entry name" value="DUF8208"/>
    <property type="match status" value="1"/>
</dbReference>
<feature type="transmembrane region" description="Helical" evidence="1">
    <location>
        <begin position="140"/>
        <end position="160"/>
    </location>
</feature>
<keyword evidence="1" id="KW-0472">Membrane</keyword>
<evidence type="ECO:0000256" key="1">
    <source>
        <dbReference type="SAM" id="Phobius"/>
    </source>
</evidence>
<keyword evidence="4" id="KW-1185">Reference proteome</keyword>
<proteinExistence type="predicted"/>
<gene>
    <name evidence="3" type="ORF">DES36_1191</name>
</gene>
<protein>
    <recommendedName>
        <fullName evidence="2">DUF8208 domain-containing protein</fullName>
    </recommendedName>
</protein>
<dbReference type="AlphaFoldDB" id="A0A366HYS8"/>
<dbReference type="EMBL" id="QNRX01000019">
    <property type="protein sequence ID" value="RBP59276.1"/>
    <property type="molecule type" value="Genomic_DNA"/>
</dbReference>
<evidence type="ECO:0000313" key="3">
    <source>
        <dbReference type="EMBL" id="RBP59276.1"/>
    </source>
</evidence>
<feature type="domain" description="DUF8208" evidence="2">
    <location>
        <begin position="58"/>
        <end position="206"/>
    </location>
</feature>
<evidence type="ECO:0000259" key="2">
    <source>
        <dbReference type="Pfam" id="PF26635"/>
    </source>
</evidence>
<keyword evidence="1" id="KW-0812">Transmembrane</keyword>
<organism evidence="3 4">
    <name type="scientific">Alkalibaculum bacchi</name>
    <dbReference type="NCBI Taxonomy" id="645887"/>
    <lineage>
        <taxon>Bacteria</taxon>
        <taxon>Bacillati</taxon>
        <taxon>Bacillota</taxon>
        <taxon>Clostridia</taxon>
        <taxon>Eubacteriales</taxon>
        <taxon>Eubacteriaceae</taxon>
        <taxon>Alkalibaculum</taxon>
    </lineage>
</organism>
<accession>A0A366HYS8</accession>
<dbReference type="InterPro" id="IPR058521">
    <property type="entry name" value="DUF8208"/>
</dbReference>
<keyword evidence="1" id="KW-1133">Transmembrane helix</keyword>
<comment type="caution">
    <text evidence="3">The sequence shown here is derived from an EMBL/GenBank/DDBJ whole genome shotgun (WGS) entry which is preliminary data.</text>
</comment>